<dbReference type="Gene3D" id="3.30.428.10">
    <property type="entry name" value="HIT-like"/>
    <property type="match status" value="1"/>
</dbReference>
<dbReference type="PANTHER" id="PTHR23089">
    <property type="entry name" value="HISTIDINE TRIAD HIT PROTEIN"/>
    <property type="match status" value="1"/>
</dbReference>
<evidence type="ECO:0000313" key="3">
    <source>
        <dbReference type="EMBL" id="GMI23753.1"/>
    </source>
</evidence>
<feature type="domain" description="HIT" evidence="2">
    <location>
        <begin position="1"/>
        <end position="106"/>
    </location>
</feature>
<keyword evidence="4" id="KW-1185">Reference proteome</keyword>
<reference evidence="3 4" key="1">
    <citation type="journal article" date="2023" name="Commun. Biol.">
        <title>Genome analysis of Parmales, the sister group of diatoms, reveals the evolutionary specialization of diatoms from phago-mixotrophs to photoautotrophs.</title>
        <authorList>
            <person name="Ban H."/>
            <person name="Sato S."/>
            <person name="Yoshikawa S."/>
            <person name="Yamada K."/>
            <person name="Nakamura Y."/>
            <person name="Ichinomiya M."/>
            <person name="Sato N."/>
            <person name="Blanc-Mathieu R."/>
            <person name="Endo H."/>
            <person name="Kuwata A."/>
            <person name="Ogata H."/>
        </authorList>
    </citation>
    <scope>NUCLEOTIDE SEQUENCE [LARGE SCALE GENOMIC DNA]</scope>
</reference>
<comment type="caution">
    <text evidence="3">The sequence shown here is derived from an EMBL/GenBank/DDBJ whole genome shotgun (WGS) entry which is preliminary data.</text>
</comment>
<name>A0ABQ6MCV9_9STRA</name>
<dbReference type="PROSITE" id="PS51084">
    <property type="entry name" value="HIT_2"/>
    <property type="match status" value="1"/>
</dbReference>
<proteinExistence type="predicted"/>
<dbReference type="Proteomes" id="UP001165060">
    <property type="component" value="Unassembled WGS sequence"/>
</dbReference>
<dbReference type="InterPro" id="IPR019808">
    <property type="entry name" value="Histidine_triad_CS"/>
</dbReference>
<dbReference type="SUPFAM" id="SSF54197">
    <property type="entry name" value="HIT-like"/>
    <property type="match status" value="1"/>
</dbReference>
<protein>
    <recommendedName>
        <fullName evidence="2">HIT domain-containing protein</fullName>
    </recommendedName>
</protein>
<evidence type="ECO:0000259" key="2">
    <source>
        <dbReference type="PROSITE" id="PS51084"/>
    </source>
</evidence>
<feature type="non-terminal residue" evidence="3">
    <location>
        <position position="1"/>
    </location>
</feature>
<dbReference type="EMBL" id="BRYB01001350">
    <property type="protein sequence ID" value="GMI23753.1"/>
    <property type="molecule type" value="Genomic_DNA"/>
</dbReference>
<sequence length="106" mass="11362">ILDGSIPSTKVHEDEHCLAFRDIAPAAPTHVVLIPKEKAGMSQLSKATPANKEVLGHLMLVAGEIGRKECPEGFRVVVNDGVQGAQSVYHLHLHVIGGRQMAWPPG</sequence>
<gene>
    <name evidence="3" type="ORF">TeGR_g6998</name>
</gene>
<dbReference type="PRINTS" id="PR00332">
    <property type="entry name" value="HISTRIAD"/>
</dbReference>
<dbReference type="InterPro" id="IPR011146">
    <property type="entry name" value="HIT-like"/>
</dbReference>
<dbReference type="InterPro" id="IPR036265">
    <property type="entry name" value="HIT-like_sf"/>
</dbReference>
<dbReference type="InterPro" id="IPR001310">
    <property type="entry name" value="Histidine_triad_HIT"/>
</dbReference>
<evidence type="ECO:0000313" key="4">
    <source>
        <dbReference type="Proteomes" id="UP001165060"/>
    </source>
</evidence>
<accession>A0ABQ6MCV9</accession>
<feature type="short sequence motif" description="Histidine triad motif" evidence="1">
    <location>
        <begin position="90"/>
        <end position="94"/>
    </location>
</feature>
<dbReference type="PROSITE" id="PS00892">
    <property type="entry name" value="HIT_1"/>
    <property type="match status" value="1"/>
</dbReference>
<dbReference type="Pfam" id="PF01230">
    <property type="entry name" value="HIT"/>
    <property type="match status" value="1"/>
</dbReference>
<organism evidence="3 4">
    <name type="scientific">Tetraparma gracilis</name>
    <dbReference type="NCBI Taxonomy" id="2962635"/>
    <lineage>
        <taxon>Eukaryota</taxon>
        <taxon>Sar</taxon>
        <taxon>Stramenopiles</taxon>
        <taxon>Ochrophyta</taxon>
        <taxon>Bolidophyceae</taxon>
        <taxon>Parmales</taxon>
        <taxon>Triparmaceae</taxon>
        <taxon>Tetraparma</taxon>
    </lineage>
</organism>
<evidence type="ECO:0000256" key="1">
    <source>
        <dbReference type="PROSITE-ProRule" id="PRU00464"/>
    </source>
</evidence>